<evidence type="ECO:0000313" key="2">
    <source>
        <dbReference type="EMBL" id="CAF1453098.1"/>
    </source>
</evidence>
<organism evidence="2 4">
    <name type="scientific">Rotaria sordida</name>
    <dbReference type="NCBI Taxonomy" id="392033"/>
    <lineage>
        <taxon>Eukaryota</taxon>
        <taxon>Metazoa</taxon>
        <taxon>Spiralia</taxon>
        <taxon>Gnathifera</taxon>
        <taxon>Rotifera</taxon>
        <taxon>Eurotatoria</taxon>
        <taxon>Bdelloidea</taxon>
        <taxon>Philodinida</taxon>
        <taxon>Philodinidae</taxon>
        <taxon>Rotaria</taxon>
    </lineage>
</organism>
<comment type="caution">
    <text evidence="2">The sequence shown here is derived from an EMBL/GenBank/DDBJ whole genome shotgun (WGS) entry which is preliminary data.</text>
</comment>
<gene>
    <name evidence="3" type="ORF">JBS370_LOCUS4181</name>
    <name evidence="2" type="ORF">ZHD862_LOCUS35357</name>
</gene>
<dbReference type="EMBL" id="CAJNOT010005023">
    <property type="protein sequence ID" value="CAF1453098.1"/>
    <property type="molecule type" value="Genomic_DNA"/>
</dbReference>
<dbReference type="EMBL" id="CAJOBD010000192">
    <property type="protein sequence ID" value="CAF3608848.1"/>
    <property type="molecule type" value="Genomic_DNA"/>
</dbReference>
<accession>A0A815PR64</accession>
<feature type="region of interest" description="Disordered" evidence="1">
    <location>
        <begin position="45"/>
        <end position="118"/>
    </location>
</feature>
<evidence type="ECO:0000313" key="3">
    <source>
        <dbReference type="EMBL" id="CAF3608848.1"/>
    </source>
</evidence>
<evidence type="ECO:0000313" key="4">
    <source>
        <dbReference type="Proteomes" id="UP000663864"/>
    </source>
</evidence>
<evidence type="ECO:0000256" key="1">
    <source>
        <dbReference type="SAM" id="MobiDB-lite"/>
    </source>
</evidence>
<name>A0A815PR64_9BILA</name>
<feature type="compositionally biased region" description="Basic residues" evidence="1">
    <location>
        <begin position="106"/>
        <end position="118"/>
    </location>
</feature>
<dbReference type="Proteomes" id="UP000663864">
    <property type="component" value="Unassembled WGS sequence"/>
</dbReference>
<feature type="compositionally biased region" description="Polar residues" evidence="1">
    <location>
        <begin position="61"/>
        <end position="105"/>
    </location>
</feature>
<reference evidence="2" key="1">
    <citation type="submission" date="2021-02" db="EMBL/GenBank/DDBJ databases">
        <authorList>
            <person name="Nowell W R."/>
        </authorList>
    </citation>
    <scope>NUCLEOTIDE SEQUENCE</scope>
</reference>
<dbReference type="AlphaFoldDB" id="A0A815PR64"/>
<proteinExistence type="predicted"/>
<sequence length="118" mass="13618">MRNDIATQAFEINVNDAISKNNPKTSIRDFEKPIQGLINQIESIVDEQGHSNQRKVRRRNSNGPNNYNEDLSSYNNPQGSHTSTTQSYVYPNEQFYSQQGHSNQQKVRRRNIPGRALR</sequence>
<protein>
    <submittedName>
        <fullName evidence="2">Uncharacterized protein</fullName>
    </submittedName>
</protein>
<dbReference type="Proteomes" id="UP000663836">
    <property type="component" value="Unassembled WGS sequence"/>
</dbReference>